<dbReference type="SUPFAM" id="SSF56112">
    <property type="entry name" value="Protein kinase-like (PK-like)"/>
    <property type="match status" value="1"/>
</dbReference>
<keyword evidence="2 5" id="KW-0547">Nucleotide-binding</keyword>
<evidence type="ECO:0000256" key="2">
    <source>
        <dbReference type="ARBA" id="ARBA00022741"/>
    </source>
</evidence>
<feature type="region of interest" description="Disordered" evidence="6">
    <location>
        <begin position="299"/>
        <end position="322"/>
    </location>
</feature>
<dbReference type="InterPro" id="IPR008271">
    <property type="entry name" value="Ser/Thr_kinase_AS"/>
</dbReference>
<evidence type="ECO:0000256" key="5">
    <source>
        <dbReference type="PROSITE-ProRule" id="PRU10141"/>
    </source>
</evidence>
<organism evidence="8 9">
    <name type="scientific">Anaeromyxobacter oryzae</name>
    <dbReference type="NCBI Taxonomy" id="2918170"/>
    <lineage>
        <taxon>Bacteria</taxon>
        <taxon>Pseudomonadati</taxon>
        <taxon>Myxococcota</taxon>
        <taxon>Myxococcia</taxon>
        <taxon>Myxococcales</taxon>
        <taxon>Cystobacterineae</taxon>
        <taxon>Anaeromyxobacteraceae</taxon>
        <taxon>Anaeromyxobacter</taxon>
    </lineage>
</organism>
<dbReference type="InterPro" id="IPR011009">
    <property type="entry name" value="Kinase-like_dom_sf"/>
</dbReference>
<evidence type="ECO:0000313" key="9">
    <source>
        <dbReference type="Proteomes" id="UP001162891"/>
    </source>
</evidence>
<dbReference type="Gene3D" id="1.10.510.10">
    <property type="entry name" value="Transferase(Phosphotransferase) domain 1"/>
    <property type="match status" value="1"/>
</dbReference>
<evidence type="ECO:0000256" key="1">
    <source>
        <dbReference type="ARBA" id="ARBA00022679"/>
    </source>
</evidence>
<sequence>MPRSIATPEPDGADLTKLVGLKLGNYRLERIIGRGRMGIVYLAKDEALLRPTAIKILSWSVAEAKGQDPVQWFLAEARLVARINHPRVVQIYGAARHGDHCYIAMEYVVGSSAEALVAKAGRIAPDVATDMLLQAASALDAAHRSGVVHRDVKPANLLVGEDGVTKLGDFGMALGSAEVGAGNAHVRVGTPYYTAPEIWRGEPASPASDVYALGATYFHLLTGTPPFPGPDVASVEQAHLRAPVPDPRTLVPNLPESCAALVARALAKAPRERHASAQTLLWDGRRVLQELVAAPGAGAAPGYRPAARRPATPRAAARAPAERATGPLADVLGFRLRPFAGAVPADEGASVVEPLAAVRARVAEWARDDVTVLLLSGGPHSGCGALSRQAAAELSGERLAIALDAGADGEGRTCLQRLCRAAGVPEEASDEASLDALVARFTEEHHARGAPPVVVLDGVPATQAAPRALVRIVEAALWSRSFKLLLAAEPAVPEALARAGVSLRGDAFTLVAVPALDRAQIGAHVRGWIDAALAPRAPPILVSPDALLLLALRSEGALERVNRIAENMLWLAAAERRRTLSSWHAWAASDRERWSPAAPATLPRRPDRWPPTEVIDVIDACRRGAGLPPWPRGKP</sequence>
<evidence type="ECO:0000259" key="7">
    <source>
        <dbReference type="PROSITE" id="PS50011"/>
    </source>
</evidence>
<dbReference type="RefSeq" id="WP_248353103.1">
    <property type="nucleotide sequence ID" value="NZ_AP025591.1"/>
</dbReference>
<evidence type="ECO:0000256" key="4">
    <source>
        <dbReference type="ARBA" id="ARBA00022840"/>
    </source>
</evidence>
<proteinExistence type="predicted"/>
<dbReference type="EMBL" id="AP025591">
    <property type="protein sequence ID" value="BDG04656.1"/>
    <property type="molecule type" value="Genomic_DNA"/>
</dbReference>
<keyword evidence="4 5" id="KW-0067">ATP-binding</keyword>
<reference evidence="9" key="1">
    <citation type="journal article" date="2022" name="Int. J. Syst. Evol. Microbiol.">
        <title>Anaeromyxobacter oryzae sp. nov., Anaeromyxobacter diazotrophicus sp. nov. and Anaeromyxobacter paludicola sp. nov., isolated from paddy soils.</title>
        <authorList>
            <person name="Itoh H."/>
            <person name="Xu Z."/>
            <person name="Mise K."/>
            <person name="Masuda Y."/>
            <person name="Ushijima N."/>
            <person name="Hayakawa C."/>
            <person name="Shiratori Y."/>
            <person name="Senoo K."/>
        </authorList>
    </citation>
    <scope>NUCLEOTIDE SEQUENCE [LARGE SCALE GENOMIC DNA]</scope>
    <source>
        <strain evidence="9">Red232</strain>
    </source>
</reference>
<dbReference type="PANTHER" id="PTHR43289:SF6">
    <property type="entry name" value="SERINE_THREONINE-PROTEIN KINASE NEKL-3"/>
    <property type="match status" value="1"/>
</dbReference>
<dbReference type="Proteomes" id="UP001162891">
    <property type="component" value="Chromosome"/>
</dbReference>
<dbReference type="SMART" id="SM00220">
    <property type="entry name" value="S_TKc"/>
    <property type="match status" value="1"/>
</dbReference>
<dbReference type="PROSITE" id="PS00107">
    <property type="entry name" value="PROTEIN_KINASE_ATP"/>
    <property type="match status" value="1"/>
</dbReference>
<gene>
    <name evidence="8" type="ORF">AMOR_36520</name>
</gene>
<dbReference type="InterPro" id="IPR017441">
    <property type="entry name" value="Protein_kinase_ATP_BS"/>
</dbReference>
<dbReference type="Pfam" id="PF00069">
    <property type="entry name" value="Pkinase"/>
    <property type="match status" value="1"/>
</dbReference>
<keyword evidence="1" id="KW-0808">Transferase</keyword>
<dbReference type="PROSITE" id="PS00108">
    <property type="entry name" value="PROTEIN_KINASE_ST"/>
    <property type="match status" value="1"/>
</dbReference>
<name>A0ABM7WYP3_9BACT</name>
<feature type="binding site" evidence="5">
    <location>
        <position position="55"/>
    </location>
    <ligand>
        <name>ATP</name>
        <dbReference type="ChEBI" id="CHEBI:30616"/>
    </ligand>
</feature>
<dbReference type="InterPro" id="IPR000719">
    <property type="entry name" value="Prot_kinase_dom"/>
</dbReference>
<evidence type="ECO:0000313" key="8">
    <source>
        <dbReference type="EMBL" id="BDG04656.1"/>
    </source>
</evidence>
<accession>A0ABM7WYP3</accession>
<dbReference type="Gene3D" id="3.30.200.20">
    <property type="entry name" value="Phosphorylase Kinase, domain 1"/>
    <property type="match status" value="1"/>
</dbReference>
<dbReference type="PROSITE" id="PS50011">
    <property type="entry name" value="PROTEIN_KINASE_DOM"/>
    <property type="match status" value="1"/>
</dbReference>
<keyword evidence="3" id="KW-0418">Kinase</keyword>
<evidence type="ECO:0000256" key="6">
    <source>
        <dbReference type="SAM" id="MobiDB-lite"/>
    </source>
</evidence>
<evidence type="ECO:0000256" key="3">
    <source>
        <dbReference type="ARBA" id="ARBA00022777"/>
    </source>
</evidence>
<protein>
    <recommendedName>
        <fullName evidence="7">Protein kinase domain-containing protein</fullName>
    </recommendedName>
</protein>
<feature type="domain" description="Protein kinase" evidence="7">
    <location>
        <begin position="26"/>
        <end position="292"/>
    </location>
</feature>
<keyword evidence="9" id="KW-1185">Reference proteome</keyword>
<dbReference type="PANTHER" id="PTHR43289">
    <property type="entry name" value="MITOGEN-ACTIVATED PROTEIN KINASE KINASE KINASE 20-RELATED"/>
    <property type="match status" value="1"/>
</dbReference>
<dbReference type="CDD" id="cd14014">
    <property type="entry name" value="STKc_PknB_like"/>
    <property type="match status" value="1"/>
</dbReference>